<dbReference type="InterPro" id="IPR015927">
    <property type="entry name" value="Peptidase_S24_S26A/B/C"/>
</dbReference>
<protein>
    <submittedName>
        <fullName evidence="5">S24 family peptidase</fullName>
    </submittedName>
</protein>
<dbReference type="CDD" id="cd00093">
    <property type="entry name" value="HTH_XRE"/>
    <property type="match status" value="1"/>
</dbReference>
<dbReference type="Proteomes" id="UP001565283">
    <property type="component" value="Unassembled WGS sequence"/>
</dbReference>
<dbReference type="InterPro" id="IPR001387">
    <property type="entry name" value="Cro/C1-type_HTH"/>
</dbReference>
<dbReference type="SUPFAM" id="SSF47413">
    <property type="entry name" value="lambda repressor-like DNA-binding domains"/>
    <property type="match status" value="1"/>
</dbReference>
<comment type="caution">
    <text evidence="5">The sequence shown here is derived from an EMBL/GenBank/DDBJ whole genome shotgun (WGS) entry which is preliminary data.</text>
</comment>
<keyword evidence="3" id="KW-0804">Transcription</keyword>
<dbReference type="Pfam" id="PF00717">
    <property type="entry name" value="Peptidase_S24"/>
    <property type="match status" value="1"/>
</dbReference>
<dbReference type="InterPro" id="IPR010982">
    <property type="entry name" value="Lambda_DNA-bd_dom_sf"/>
</dbReference>
<dbReference type="Gene3D" id="1.10.260.40">
    <property type="entry name" value="lambda repressor-like DNA-binding domains"/>
    <property type="match status" value="1"/>
</dbReference>
<evidence type="ECO:0000256" key="3">
    <source>
        <dbReference type="ARBA" id="ARBA00023163"/>
    </source>
</evidence>
<name>A0ABV4D5N4_9LACT</name>
<dbReference type="InterPro" id="IPR039418">
    <property type="entry name" value="LexA-like"/>
</dbReference>
<evidence type="ECO:0000313" key="6">
    <source>
        <dbReference type="Proteomes" id="UP001565283"/>
    </source>
</evidence>
<dbReference type="PANTHER" id="PTHR40661">
    <property type="match status" value="1"/>
</dbReference>
<keyword evidence="6" id="KW-1185">Reference proteome</keyword>
<dbReference type="RefSeq" id="WP_369919070.1">
    <property type="nucleotide sequence ID" value="NZ_JBCLSH010000015.1"/>
</dbReference>
<organism evidence="5 6">
    <name type="scientific">Lactococcus ileimucosae</name>
    <dbReference type="NCBI Taxonomy" id="2941329"/>
    <lineage>
        <taxon>Bacteria</taxon>
        <taxon>Bacillati</taxon>
        <taxon>Bacillota</taxon>
        <taxon>Bacilli</taxon>
        <taxon>Lactobacillales</taxon>
        <taxon>Streptococcaceae</taxon>
        <taxon>Lactococcus</taxon>
    </lineage>
</organism>
<keyword evidence="1" id="KW-0805">Transcription regulation</keyword>
<dbReference type="Gene3D" id="2.10.109.10">
    <property type="entry name" value="Umud Fragment, subunit A"/>
    <property type="match status" value="1"/>
</dbReference>
<evidence type="ECO:0000256" key="1">
    <source>
        <dbReference type="ARBA" id="ARBA00023015"/>
    </source>
</evidence>
<dbReference type="SUPFAM" id="SSF51306">
    <property type="entry name" value="LexA/Signal peptidase"/>
    <property type="match status" value="1"/>
</dbReference>
<feature type="domain" description="HTH cro/C1-type" evidence="4">
    <location>
        <begin position="37"/>
        <end position="59"/>
    </location>
</feature>
<dbReference type="PROSITE" id="PS50943">
    <property type="entry name" value="HTH_CROC1"/>
    <property type="match status" value="1"/>
</dbReference>
<evidence type="ECO:0000256" key="2">
    <source>
        <dbReference type="ARBA" id="ARBA00023125"/>
    </source>
</evidence>
<dbReference type="InterPro" id="IPR036286">
    <property type="entry name" value="LexA/Signal_pep-like_sf"/>
</dbReference>
<sequence length="232" mass="26697">MSFYERLQSLAKEKKKSFNQIEKDLELPKNTLYHTKKYTPQGDKLSKLAEYFGVTTDYLLGVAEAKYSVSSESELSQLNETNQKRATNIIEKLLKEQKPPVTSEELFPYHVMDQALSAGLGYGYTSELNYSTVYWNQEVDYDMATWIKGDSMEPEFYSGEVVLIKEQNVPDYDGQVCAVDWDGNSFIKKVYVEDDGFILSSINDKYADKFASWYEEPRIIGKVIAHFVPVPY</sequence>
<reference evidence="5 6" key="1">
    <citation type="submission" date="2024-03" db="EMBL/GenBank/DDBJ databases">
        <title>Mouse gut bacterial collection (mGBC) of GemPharmatech.</title>
        <authorList>
            <person name="He Y."/>
            <person name="Dong L."/>
            <person name="Wu D."/>
            <person name="Gao X."/>
            <person name="Lin Z."/>
        </authorList>
    </citation>
    <scope>NUCLEOTIDE SEQUENCE [LARGE SCALE GENOMIC DNA]</scope>
    <source>
        <strain evidence="5 6">61-15</strain>
    </source>
</reference>
<gene>
    <name evidence="5" type="ORF">AALA52_05615</name>
</gene>
<proteinExistence type="predicted"/>
<dbReference type="EMBL" id="JBCLSH010000015">
    <property type="protein sequence ID" value="MEY8443718.1"/>
    <property type="molecule type" value="Genomic_DNA"/>
</dbReference>
<dbReference type="PANTHER" id="PTHR40661:SF1">
    <property type="entry name" value="HTH CRO_C1-TYPE DOMAIN-CONTAINING PROTEIN"/>
    <property type="match status" value="1"/>
</dbReference>
<dbReference type="CDD" id="cd06529">
    <property type="entry name" value="S24_LexA-like"/>
    <property type="match status" value="1"/>
</dbReference>
<accession>A0ABV4D5N4</accession>
<evidence type="ECO:0000313" key="5">
    <source>
        <dbReference type="EMBL" id="MEY8443718.1"/>
    </source>
</evidence>
<keyword evidence="2" id="KW-0238">DNA-binding</keyword>
<evidence type="ECO:0000259" key="4">
    <source>
        <dbReference type="PROSITE" id="PS50943"/>
    </source>
</evidence>